<dbReference type="EMBL" id="CATNWA010016799">
    <property type="protein sequence ID" value="CAI9595510.1"/>
    <property type="molecule type" value="Genomic_DNA"/>
</dbReference>
<evidence type="ECO:0000313" key="2">
    <source>
        <dbReference type="Proteomes" id="UP001162483"/>
    </source>
</evidence>
<sequence>QTQQSHDFVYSGVSKHFKQRASLLSLRPNGGRAMASGSRKWWLVKVNNALSLVSVGGIVPHHWCQWEE</sequence>
<comment type="caution">
    <text evidence="1">The sequence shown here is derived from an EMBL/GenBank/DDBJ whole genome shotgun (WGS) entry which is preliminary data.</text>
</comment>
<gene>
    <name evidence="1" type="ORF">SPARVUS_LOCUS11898270</name>
</gene>
<protein>
    <submittedName>
        <fullName evidence="1">Uncharacterized protein</fullName>
    </submittedName>
</protein>
<name>A0ABN9FEQ9_9NEOB</name>
<keyword evidence="2" id="KW-1185">Reference proteome</keyword>
<proteinExistence type="predicted"/>
<reference evidence="1" key="1">
    <citation type="submission" date="2023-05" db="EMBL/GenBank/DDBJ databases">
        <authorList>
            <person name="Stuckert A."/>
        </authorList>
    </citation>
    <scope>NUCLEOTIDE SEQUENCE</scope>
</reference>
<organism evidence="1 2">
    <name type="scientific">Staurois parvus</name>
    <dbReference type="NCBI Taxonomy" id="386267"/>
    <lineage>
        <taxon>Eukaryota</taxon>
        <taxon>Metazoa</taxon>
        <taxon>Chordata</taxon>
        <taxon>Craniata</taxon>
        <taxon>Vertebrata</taxon>
        <taxon>Euteleostomi</taxon>
        <taxon>Amphibia</taxon>
        <taxon>Batrachia</taxon>
        <taxon>Anura</taxon>
        <taxon>Neobatrachia</taxon>
        <taxon>Ranoidea</taxon>
        <taxon>Ranidae</taxon>
        <taxon>Staurois</taxon>
    </lineage>
</organism>
<dbReference type="Proteomes" id="UP001162483">
    <property type="component" value="Unassembled WGS sequence"/>
</dbReference>
<evidence type="ECO:0000313" key="1">
    <source>
        <dbReference type="EMBL" id="CAI9595510.1"/>
    </source>
</evidence>
<feature type="non-terminal residue" evidence="1">
    <location>
        <position position="1"/>
    </location>
</feature>
<accession>A0ABN9FEQ9</accession>